<dbReference type="Proteomes" id="UP000183487">
    <property type="component" value="Unassembled WGS sequence"/>
</dbReference>
<name>A0A1H1JXL9_9BURK</name>
<accession>A0A1H1JXL9</accession>
<evidence type="ECO:0000313" key="1">
    <source>
        <dbReference type="EMBL" id="SDR54798.1"/>
    </source>
</evidence>
<dbReference type="AlphaFoldDB" id="A0A1H1JXL9"/>
<organism evidence="1 2">
    <name type="scientific">Paraburkholderia fungorum</name>
    <dbReference type="NCBI Taxonomy" id="134537"/>
    <lineage>
        <taxon>Bacteria</taxon>
        <taxon>Pseudomonadati</taxon>
        <taxon>Pseudomonadota</taxon>
        <taxon>Betaproteobacteria</taxon>
        <taxon>Burkholderiales</taxon>
        <taxon>Burkholderiaceae</taxon>
        <taxon>Paraburkholderia</taxon>
    </lineage>
</organism>
<dbReference type="EMBL" id="FNKP01000004">
    <property type="protein sequence ID" value="SDR54798.1"/>
    <property type="molecule type" value="Genomic_DNA"/>
</dbReference>
<sequence>MSWRTGPSGKAISSLWDSRWCALAGGISGRGPGRRCSRRHCGCIRRQCREAYHAQHHVDAFCAPRHVVEQAARMRNVNDITSTKRPAGCRHRQNVEPALRVRRDLRTQQRQCLRMNANRLLCSACQCQTFTVLRSISERRTARLEVQARQISEAEEQLTCPCLDMLHACIMSHRIWYPFNSAHGFFSQVLDETGRLLQSQHTQAALSERPLGPFIDLE</sequence>
<proteinExistence type="predicted"/>
<gene>
    <name evidence="1" type="ORF">SAMN05443245_7510</name>
</gene>
<evidence type="ECO:0000313" key="2">
    <source>
        <dbReference type="Proteomes" id="UP000183487"/>
    </source>
</evidence>
<keyword evidence="2" id="KW-1185">Reference proteome</keyword>
<reference evidence="2" key="1">
    <citation type="submission" date="2016-10" db="EMBL/GenBank/DDBJ databases">
        <authorList>
            <person name="Varghese N."/>
        </authorList>
    </citation>
    <scope>NUCLEOTIDE SEQUENCE [LARGE SCALE GENOMIC DNA]</scope>
    <source>
        <strain evidence="2">GAS106B</strain>
    </source>
</reference>
<protein>
    <submittedName>
        <fullName evidence="1">Uncharacterized protein</fullName>
    </submittedName>
</protein>